<evidence type="ECO:0000256" key="3">
    <source>
        <dbReference type="ARBA" id="ARBA00023163"/>
    </source>
</evidence>
<dbReference type="InterPro" id="IPR002577">
    <property type="entry name" value="HTH_HxlR"/>
</dbReference>
<dbReference type="PANTHER" id="PTHR33204">
    <property type="entry name" value="TRANSCRIPTIONAL REGULATOR, MARR FAMILY"/>
    <property type="match status" value="1"/>
</dbReference>
<dbReference type="Proteomes" id="UP000294850">
    <property type="component" value="Unassembled WGS sequence"/>
</dbReference>
<comment type="caution">
    <text evidence="5">The sequence shown here is derived from an EMBL/GenBank/DDBJ whole genome shotgun (WGS) entry which is preliminary data.</text>
</comment>
<dbReference type="InterPro" id="IPR036390">
    <property type="entry name" value="WH_DNA-bd_sf"/>
</dbReference>
<evidence type="ECO:0000313" key="6">
    <source>
        <dbReference type="Proteomes" id="UP000294850"/>
    </source>
</evidence>
<dbReference type="Gene3D" id="1.10.10.10">
    <property type="entry name" value="Winged helix-like DNA-binding domain superfamily/Winged helix DNA-binding domain"/>
    <property type="match status" value="1"/>
</dbReference>
<dbReference type="InterPro" id="IPR036388">
    <property type="entry name" value="WH-like_DNA-bd_sf"/>
</dbReference>
<dbReference type="EMBL" id="SMFL01000002">
    <property type="protein sequence ID" value="TDE17085.1"/>
    <property type="molecule type" value="Genomic_DNA"/>
</dbReference>
<name>A0A4R5E034_9BACT</name>
<protein>
    <submittedName>
        <fullName evidence="5">Transcriptional regulator</fullName>
    </submittedName>
</protein>
<dbReference type="PANTHER" id="PTHR33204:SF29">
    <property type="entry name" value="TRANSCRIPTIONAL REGULATOR"/>
    <property type="match status" value="1"/>
</dbReference>
<dbReference type="Pfam" id="PF01638">
    <property type="entry name" value="HxlR"/>
    <property type="match status" value="1"/>
</dbReference>
<gene>
    <name evidence="5" type="ORF">E0F88_04070</name>
</gene>
<accession>A0A4R5E034</accession>
<keyword evidence="3" id="KW-0804">Transcription</keyword>
<dbReference type="OrthoDB" id="8231503at2"/>
<dbReference type="GO" id="GO:0003677">
    <property type="term" value="F:DNA binding"/>
    <property type="evidence" value="ECO:0007669"/>
    <property type="project" value="UniProtKB-KW"/>
</dbReference>
<sequence>MYEKKIPVLLDCGLHLFMEVMNGKWKANLIWNIYSGIKRPGELQRKIPKATRRVLDTQLRQLTEHGILSKIVFNELPLKVEYELTALGETLIPAITFIAQWGEDHRFELEETIKVEISPVVLV</sequence>
<keyword evidence="2" id="KW-0238">DNA-binding</keyword>
<dbReference type="PROSITE" id="PS51118">
    <property type="entry name" value="HTH_HXLR"/>
    <property type="match status" value="1"/>
</dbReference>
<keyword evidence="6" id="KW-1185">Reference proteome</keyword>
<feature type="domain" description="HTH hxlR-type" evidence="4">
    <location>
        <begin position="12"/>
        <end position="110"/>
    </location>
</feature>
<evidence type="ECO:0000256" key="2">
    <source>
        <dbReference type="ARBA" id="ARBA00023125"/>
    </source>
</evidence>
<proteinExistence type="predicted"/>
<keyword evidence="1" id="KW-0805">Transcription regulation</keyword>
<organism evidence="5 6">
    <name type="scientific">Dyadobacter psychrotolerans</name>
    <dbReference type="NCBI Taxonomy" id="2541721"/>
    <lineage>
        <taxon>Bacteria</taxon>
        <taxon>Pseudomonadati</taxon>
        <taxon>Bacteroidota</taxon>
        <taxon>Cytophagia</taxon>
        <taxon>Cytophagales</taxon>
        <taxon>Spirosomataceae</taxon>
        <taxon>Dyadobacter</taxon>
    </lineage>
</organism>
<dbReference type="RefSeq" id="WP_131956849.1">
    <property type="nucleotide sequence ID" value="NZ_SMFL01000002.1"/>
</dbReference>
<reference evidence="5 6" key="1">
    <citation type="submission" date="2019-03" db="EMBL/GenBank/DDBJ databases">
        <title>Dyadobacter AR-3-6 sp. nov., isolated from arctic soil.</title>
        <authorList>
            <person name="Chaudhary D.K."/>
        </authorList>
    </citation>
    <scope>NUCLEOTIDE SEQUENCE [LARGE SCALE GENOMIC DNA]</scope>
    <source>
        <strain evidence="5 6">AR-3-6</strain>
    </source>
</reference>
<evidence type="ECO:0000313" key="5">
    <source>
        <dbReference type="EMBL" id="TDE17085.1"/>
    </source>
</evidence>
<evidence type="ECO:0000259" key="4">
    <source>
        <dbReference type="PROSITE" id="PS51118"/>
    </source>
</evidence>
<dbReference type="SUPFAM" id="SSF46785">
    <property type="entry name" value="Winged helix' DNA-binding domain"/>
    <property type="match status" value="1"/>
</dbReference>
<dbReference type="AlphaFoldDB" id="A0A4R5E034"/>
<evidence type="ECO:0000256" key="1">
    <source>
        <dbReference type="ARBA" id="ARBA00023015"/>
    </source>
</evidence>